<dbReference type="GO" id="GO:0005524">
    <property type="term" value="F:ATP binding"/>
    <property type="evidence" value="ECO:0007669"/>
    <property type="project" value="InterPro"/>
</dbReference>
<dbReference type="SMART" id="SM00883">
    <property type="entry name" value="Cpn10"/>
    <property type="match status" value="1"/>
</dbReference>
<accession>A0A0F9R204</accession>
<dbReference type="GO" id="GO:0044183">
    <property type="term" value="F:protein folding chaperone"/>
    <property type="evidence" value="ECO:0007669"/>
    <property type="project" value="InterPro"/>
</dbReference>
<dbReference type="InterPro" id="IPR037124">
    <property type="entry name" value="Chaperonin_GroES_sf"/>
</dbReference>
<name>A0A0F9R204_9ZZZZ</name>
<organism evidence="2">
    <name type="scientific">marine sediment metagenome</name>
    <dbReference type="NCBI Taxonomy" id="412755"/>
    <lineage>
        <taxon>unclassified sequences</taxon>
        <taxon>metagenomes</taxon>
        <taxon>ecological metagenomes</taxon>
    </lineage>
</organism>
<comment type="caution">
    <text evidence="2">The sequence shown here is derived from an EMBL/GenBank/DDBJ whole genome shotgun (WGS) entry which is preliminary data.</text>
</comment>
<dbReference type="SUPFAM" id="SSF50129">
    <property type="entry name" value="GroES-like"/>
    <property type="match status" value="1"/>
</dbReference>
<dbReference type="Gene3D" id="2.30.33.40">
    <property type="entry name" value="GroES chaperonin"/>
    <property type="match status" value="1"/>
</dbReference>
<protein>
    <recommendedName>
        <fullName evidence="3">10 kDa chaperonin</fullName>
    </recommendedName>
</protein>
<keyword evidence="1" id="KW-0143">Chaperone</keyword>
<evidence type="ECO:0000313" key="2">
    <source>
        <dbReference type="EMBL" id="KKN19306.1"/>
    </source>
</evidence>
<dbReference type="EMBL" id="LAZR01003348">
    <property type="protein sequence ID" value="KKN19306.1"/>
    <property type="molecule type" value="Genomic_DNA"/>
</dbReference>
<dbReference type="InterPro" id="IPR011032">
    <property type="entry name" value="GroES-like_sf"/>
</dbReference>
<evidence type="ECO:0000256" key="1">
    <source>
        <dbReference type="ARBA" id="ARBA00023186"/>
    </source>
</evidence>
<evidence type="ECO:0008006" key="3">
    <source>
        <dbReference type="Google" id="ProtNLM"/>
    </source>
</evidence>
<gene>
    <name evidence="2" type="ORF">LCGC14_0947050</name>
</gene>
<sequence length="93" mass="9873">MKVVPAKDIILIKAPNKEDGMVTSGGIHLPQNAKLPNTDKVGIVNAVGCDVKSVKVGDKVVVDPRNLVVAVINDEVCIFAKDENIVAILKEAE</sequence>
<reference evidence="2" key="1">
    <citation type="journal article" date="2015" name="Nature">
        <title>Complex archaea that bridge the gap between prokaryotes and eukaryotes.</title>
        <authorList>
            <person name="Spang A."/>
            <person name="Saw J.H."/>
            <person name="Jorgensen S.L."/>
            <person name="Zaremba-Niedzwiedzka K."/>
            <person name="Martijn J."/>
            <person name="Lind A.E."/>
            <person name="van Eijk R."/>
            <person name="Schleper C."/>
            <person name="Guy L."/>
            <person name="Ettema T.J."/>
        </authorList>
    </citation>
    <scope>NUCLEOTIDE SEQUENCE</scope>
</reference>
<dbReference type="AlphaFoldDB" id="A0A0F9R204"/>
<proteinExistence type="predicted"/>
<dbReference type="Pfam" id="PF00166">
    <property type="entry name" value="Cpn10"/>
    <property type="match status" value="1"/>
</dbReference>
<dbReference type="InterPro" id="IPR020818">
    <property type="entry name" value="Chaperonin_GroES"/>
</dbReference>